<dbReference type="EC" id="6.3.4.19" evidence="6"/>
<feature type="binding site" evidence="6">
    <location>
        <begin position="16"/>
        <end position="21"/>
    </location>
    <ligand>
        <name>ATP</name>
        <dbReference type="ChEBI" id="CHEBI:30616"/>
    </ligand>
</feature>
<evidence type="ECO:0000256" key="2">
    <source>
        <dbReference type="ARBA" id="ARBA00022694"/>
    </source>
</evidence>
<evidence type="ECO:0000313" key="9">
    <source>
        <dbReference type="EMBL" id="ATP60046.1"/>
    </source>
</evidence>
<comment type="catalytic activity">
    <reaction evidence="5 6">
        <text>cytidine(34) in tRNA(Ile2) + L-lysine + ATP = lysidine(34) in tRNA(Ile2) + AMP + diphosphate + H(+)</text>
        <dbReference type="Rhea" id="RHEA:43744"/>
        <dbReference type="Rhea" id="RHEA-COMP:10625"/>
        <dbReference type="Rhea" id="RHEA-COMP:10670"/>
        <dbReference type="ChEBI" id="CHEBI:15378"/>
        <dbReference type="ChEBI" id="CHEBI:30616"/>
        <dbReference type="ChEBI" id="CHEBI:32551"/>
        <dbReference type="ChEBI" id="CHEBI:33019"/>
        <dbReference type="ChEBI" id="CHEBI:82748"/>
        <dbReference type="ChEBI" id="CHEBI:83665"/>
        <dbReference type="ChEBI" id="CHEBI:456215"/>
        <dbReference type="EC" id="6.3.4.19"/>
    </reaction>
</comment>
<keyword evidence="7" id="KW-0472">Membrane</keyword>
<keyword evidence="7" id="KW-0812">Transmembrane</keyword>
<evidence type="ECO:0000256" key="5">
    <source>
        <dbReference type="ARBA" id="ARBA00048539"/>
    </source>
</evidence>
<dbReference type="Pfam" id="PF01171">
    <property type="entry name" value="ATP_bind_3"/>
    <property type="match status" value="1"/>
</dbReference>
<dbReference type="NCBIfam" id="TIGR02432">
    <property type="entry name" value="lysidine_TilS_N"/>
    <property type="match status" value="1"/>
</dbReference>
<proteinExistence type="inferred from homology"/>
<keyword evidence="3 6" id="KW-0547">Nucleotide-binding</keyword>
<name>A0ABN5DS01_9BACT</name>
<evidence type="ECO:0000256" key="1">
    <source>
        <dbReference type="ARBA" id="ARBA00022598"/>
    </source>
</evidence>
<evidence type="ECO:0000259" key="8">
    <source>
        <dbReference type="Pfam" id="PF01171"/>
    </source>
</evidence>
<gene>
    <name evidence="6 9" type="primary">tilS</name>
    <name evidence="9" type="ORF">CSW10_01125</name>
</gene>
<organism evidence="9 10">
    <name type="scientific">Mesomycoplasma dispar</name>
    <dbReference type="NCBI Taxonomy" id="86660"/>
    <lineage>
        <taxon>Bacteria</taxon>
        <taxon>Bacillati</taxon>
        <taxon>Mycoplasmatota</taxon>
        <taxon>Mycoplasmoidales</taxon>
        <taxon>Metamycoplasmataceae</taxon>
        <taxon>Mesomycoplasma</taxon>
    </lineage>
</organism>
<evidence type="ECO:0000256" key="4">
    <source>
        <dbReference type="ARBA" id="ARBA00022840"/>
    </source>
</evidence>
<dbReference type="EMBL" id="CP024161">
    <property type="protein sequence ID" value="ATP60046.1"/>
    <property type="molecule type" value="Genomic_DNA"/>
</dbReference>
<dbReference type="CDD" id="cd01992">
    <property type="entry name" value="TilS_N"/>
    <property type="match status" value="1"/>
</dbReference>
<evidence type="ECO:0000313" key="10">
    <source>
        <dbReference type="Proteomes" id="UP000224629"/>
    </source>
</evidence>
<keyword evidence="1 6" id="KW-0436">Ligase</keyword>
<keyword evidence="6" id="KW-0963">Cytoplasm</keyword>
<protein>
    <recommendedName>
        <fullName evidence="6">tRNA(Ile)-lysidine synthase</fullName>
        <ecNumber evidence="6">6.3.4.19</ecNumber>
    </recommendedName>
    <alternativeName>
        <fullName evidence="6">tRNA(Ile)-2-lysyl-cytidine synthase</fullName>
    </alternativeName>
    <alternativeName>
        <fullName evidence="6">tRNA(Ile)-lysidine synthetase</fullName>
    </alternativeName>
</protein>
<reference evidence="9" key="1">
    <citation type="submission" date="2017-10" db="EMBL/GenBank/DDBJ databases">
        <title>Genome-wide analysis of the first isolated strain mycoplasma dispar GS01.</title>
        <authorList>
            <person name="Hao H."/>
            <person name="Chen S."/>
            <person name="Zhao P."/>
            <person name="Chu Y."/>
            <person name="Liu Y."/>
        </authorList>
    </citation>
    <scope>NUCLEOTIDE SEQUENCE [LARGE SCALE GENOMIC DNA]</scope>
    <source>
        <strain evidence="9">GS01</strain>
    </source>
</reference>
<keyword evidence="4 6" id="KW-0067">ATP-binding</keyword>
<dbReference type="InterPro" id="IPR011063">
    <property type="entry name" value="TilS/TtcA_N"/>
</dbReference>
<accession>A0ABN5DS01</accession>
<keyword evidence="10" id="KW-1185">Reference proteome</keyword>
<keyword evidence="2 6" id="KW-0819">tRNA processing</keyword>
<comment type="similarity">
    <text evidence="6">Belongs to the tRNA(Ile)-lysidine synthase family.</text>
</comment>
<dbReference type="HAMAP" id="MF_01161">
    <property type="entry name" value="tRNA_Ile_lys_synt"/>
    <property type="match status" value="1"/>
</dbReference>
<evidence type="ECO:0000256" key="6">
    <source>
        <dbReference type="HAMAP-Rule" id="MF_01161"/>
    </source>
</evidence>
<dbReference type="RefSeq" id="WP_099452221.1">
    <property type="nucleotide sequence ID" value="NZ_CP024161.1"/>
</dbReference>
<comment type="domain">
    <text evidence="6">The N-terminal region contains the highly conserved SGGXDS motif, predicted to be a P-loop motif involved in ATP binding.</text>
</comment>
<dbReference type="SUPFAM" id="SSF52402">
    <property type="entry name" value="Adenine nucleotide alpha hydrolases-like"/>
    <property type="match status" value="1"/>
</dbReference>
<evidence type="ECO:0000256" key="3">
    <source>
        <dbReference type="ARBA" id="ARBA00022741"/>
    </source>
</evidence>
<dbReference type="Gene3D" id="3.40.50.620">
    <property type="entry name" value="HUPs"/>
    <property type="match status" value="1"/>
</dbReference>
<dbReference type="InterPro" id="IPR012795">
    <property type="entry name" value="tRNA_Ile_lys_synt_N"/>
</dbReference>
<dbReference type="InterPro" id="IPR012094">
    <property type="entry name" value="tRNA_Ile_lys_synt"/>
</dbReference>
<keyword evidence="7" id="KW-1133">Transmembrane helix</keyword>
<dbReference type="InterPro" id="IPR014729">
    <property type="entry name" value="Rossmann-like_a/b/a_fold"/>
</dbReference>
<comment type="subcellular location">
    <subcellularLocation>
        <location evidence="6">Cytoplasm</location>
    </subcellularLocation>
</comment>
<feature type="transmembrane region" description="Helical" evidence="7">
    <location>
        <begin position="191"/>
        <end position="210"/>
    </location>
</feature>
<dbReference type="PANTHER" id="PTHR43033:SF1">
    <property type="entry name" value="TRNA(ILE)-LYSIDINE SYNTHASE-RELATED"/>
    <property type="match status" value="1"/>
</dbReference>
<dbReference type="Proteomes" id="UP000224629">
    <property type="component" value="Chromosome"/>
</dbReference>
<dbReference type="PANTHER" id="PTHR43033">
    <property type="entry name" value="TRNA(ILE)-LYSIDINE SYNTHASE-RELATED"/>
    <property type="match status" value="1"/>
</dbReference>
<comment type="function">
    <text evidence="6">Ligates lysine onto the cytidine present at position 34 of the AUA codon-specific tRNA(Ile) that contains the anticodon CAU, in an ATP-dependent manner. Cytidine is converted to lysidine, thus changing the amino acid specificity of the tRNA from methionine to isoleucine.</text>
</comment>
<evidence type="ECO:0000256" key="7">
    <source>
        <dbReference type="SAM" id="Phobius"/>
    </source>
</evidence>
<feature type="domain" description="tRNA(Ile)-lysidine/2-thiocytidine synthase N-terminal" evidence="8">
    <location>
        <begin position="10"/>
        <end position="182"/>
    </location>
</feature>
<sequence length="297" mass="35669">MQTKTKPKEKYLIAVSGGSDSMFLLNKYKKKDVIVAHINYNLRPEAIFETILVAKFCQKHNLKLKILSFDSFRISGNLQNELRKARYKFFQHLYEQFNCTKLLVAHHRNDFLETVFLQKNKEKIVSFWGIRKKNYLFNMQILRPLLHSKTKKQILYQCQKKSIPFLDDSSNFTGKYQRNRVRFLLEKRSNFSLFFLFLLYYFINLFKLLMLKYQKKIFQKWEKTGYNIKNFKKIRIKSGVVFLYINQNFEEINLTKGKIKSIIDFICAKSASGIFLLKKNNYIIKKKWKIYAKSSKI</sequence>